<dbReference type="Proteomes" id="UP000317835">
    <property type="component" value="Chromosome"/>
</dbReference>
<feature type="region of interest" description="Disordered" evidence="1">
    <location>
        <begin position="1"/>
        <end position="60"/>
    </location>
</feature>
<accession>A0A518H8Y5</accession>
<dbReference type="EMBL" id="CP036426">
    <property type="protein sequence ID" value="QDV37304.1"/>
    <property type="molecule type" value="Genomic_DNA"/>
</dbReference>
<evidence type="ECO:0000313" key="3">
    <source>
        <dbReference type="Proteomes" id="UP000317835"/>
    </source>
</evidence>
<proteinExistence type="predicted"/>
<reference evidence="2 3" key="1">
    <citation type="submission" date="2019-02" db="EMBL/GenBank/DDBJ databases">
        <title>Deep-cultivation of Planctomycetes and their phenomic and genomic characterization uncovers novel biology.</title>
        <authorList>
            <person name="Wiegand S."/>
            <person name="Jogler M."/>
            <person name="Boedeker C."/>
            <person name="Pinto D."/>
            <person name="Vollmers J."/>
            <person name="Rivas-Marin E."/>
            <person name="Kohn T."/>
            <person name="Peeters S.H."/>
            <person name="Heuer A."/>
            <person name="Rast P."/>
            <person name="Oberbeckmann S."/>
            <person name="Bunk B."/>
            <person name="Jeske O."/>
            <person name="Meyerdierks A."/>
            <person name="Storesund J.E."/>
            <person name="Kallscheuer N."/>
            <person name="Luecker S."/>
            <person name="Lage O.M."/>
            <person name="Pohl T."/>
            <person name="Merkel B.J."/>
            <person name="Hornburger P."/>
            <person name="Mueller R.-W."/>
            <person name="Bruemmer F."/>
            <person name="Labrenz M."/>
            <person name="Spormann A.M."/>
            <person name="Op den Camp H."/>
            <person name="Overmann J."/>
            <person name="Amann R."/>
            <person name="Jetten M.S.M."/>
            <person name="Mascher T."/>
            <person name="Medema M.H."/>
            <person name="Devos D.P."/>
            <person name="Kaster A.-K."/>
            <person name="Ovreas L."/>
            <person name="Rohde M."/>
            <person name="Galperin M.Y."/>
            <person name="Jogler C."/>
        </authorList>
    </citation>
    <scope>NUCLEOTIDE SEQUENCE [LARGE SCALE GENOMIC DNA]</scope>
    <source>
        <strain evidence="2 3">ElP</strain>
    </source>
</reference>
<gene>
    <name evidence="2" type="ORF">ElP_52390</name>
</gene>
<organism evidence="2 3">
    <name type="scientific">Tautonia plasticadhaerens</name>
    <dbReference type="NCBI Taxonomy" id="2527974"/>
    <lineage>
        <taxon>Bacteria</taxon>
        <taxon>Pseudomonadati</taxon>
        <taxon>Planctomycetota</taxon>
        <taxon>Planctomycetia</taxon>
        <taxon>Isosphaerales</taxon>
        <taxon>Isosphaeraceae</taxon>
        <taxon>Tautonia</taxon>
    </lineage>
</organism>
<name>A0A518H8Y5_9BACT</name>
<feature type="region of interest" description="Disordered" evidence="1">
    <location>
        <begin position="136"/>
        <end position="176"/>
    </location>
</feature>
<sequence>MKKLSPLDPIGWVVNPAQPEGIPLRRVDDESLDQDALQRTSRGHPRRRFDRPGTDSEEGVCTRSVSAGFVSPVSDHRFTDVLAQTRPEVGIVPECPTQSDGVAVGRTQAEGPNPSIWAIPWTYVLKLASRTFEGQGAGGARLTGPGHPQGHDSDNVPLVRADDQAPEPSSGDDLDQYRPMQESLLKAIPMLHDAPLGPRHRHDPIDHWWVRWYFHHRPRSYPEESQGIRTLGESVQGEIRA</sequence>
<dbReference type="KEGG" id="tpla:ElP_52390"/>
<evidence type="ECO:0000313" key="2">
    <source>
        <dbReference type="EMBL" id="QDV37304.1"/>
    </source>
</evidence>
<evidence type="ECO:0000256" key="1">
    <source>
        <dbReference type="SAM" id="MobiDB-lite"/>
    </source>
</evidence>
<protein>
    <submittedName>
        <fullName evidence="2">Uncharacterized protein</fullName>
    </submittedName>
</protein>
<keyword evidence="3" id="KW-1185">Reference proteome</keyword>
<dbReference type="AlphaFoldDB" id="A0A518H8Y5"/>